<organism evidence="2 3">
    <name type="scientific">Pseudomonas quercus</name>
    <dbReference type="NCBI Taxonomy" id="2722792"/>
    <lineage>
        <taxon>Bacteria</taxon>
        <taxon>Pseudomonadati</taxon>
        <taxon>Pseudomonadota</taxon>
        <taxon>Gammaproteobacteria</taxon>
        <taxon>Pseudomonadales</taxon>
        <taxon>Pseudomonadaceae</taxon>
        <taxon>Pseudomonas</taxon>
    </lineage>
</organism>
<feature type="domain" description="BIG2" evidence="1">
    <location>
        <begin position="340"/>
        <end position="417"/>
    </location>
</feature>
<dbReference type="RefSeq" id="WP_168084622.1">
    <property type="nucleotide sequence ID" value="NZ_JAAVJI010000008.1"/>
</dbReference>
<dbReference type="Pfam" id="PF02368">
    <property type="entry name" value="Big_2"/>
    <property type="match status" value="1"/>
</dbReference>
<keyword evidence="3" id="KW-1185">Reference proteome</keyword>
<proteinExistence type="predicted"/>
<evidence type="ECO:0000313" key="3">
    <source>
        <dbReference type="Proteomes" id="UP000746535"/>
    </source>
</evidence>
<comment type="caution">
    <text evidence="2">The sequence shown here is derived from an EMBL/GenBank/DDBJ whole genome shotgun (WGS) entry which is preliminary data.</text>
</comment>
<dbReference type="SMART" id="SM00635">
    <property type="entry name" value="BID_2"/>
    <property type="match status" value="1"/>
</dbReference>
<gene>
    <name evidence="2" type="ORF">HBH25_14480</name>
</gene>
<reference evidence="2 3" key="1">
    <citation type="submission" date="2020-03" db="EMBL/GenBank/DDBJ databases">
        <authorList>
            <person name="Wang L."/>
            <person name="He N."/>
            <person name="Li Y."/>
            <person name="Fang Y."/>
            <person name="Zhang F."/>
        </authorList>
    </citation>
    <scope>NUCLEOTIDE SEQUENCE [LARGE SCALE GENOMIC DNA]</scope>
    <source>
        <strain evidence="3">hsmgli-8</strain>
    </source>
</reference>
<evidence type="ECO:0000259" key="1">
    <source>
        <dbReference type="SMART" id="SM00635"/>
    </source>
</evidence>
<dbReference type="EMBL" id="JAAVJI010000008">
    <property type="protein sequence ID" value="NJP02053.1"/>
    <property type="molecule type" value="Genomic_DNA"/>
</dbReference>
<dbReference type="InterPro" id="IPR003343">
    <property type="entry name" value="Big_2"/>
</dbReference>
<name>A0ABX0YF67_9PSED</name>
<accession>A0ABX0YF67</accession>
<dbReference type="Gene3D" id="2.60.40.1080">
    <property type="match status" value="1"/>
</dbReference>
<protein>
    <submittedName>
        <fullName evidence="2">Ig domain-containing protein</fullName>
    </submittedName>
</protein>
<evidence type="ECO:0000313" key="2">
    <source>
        <dbReference type="EMBL" id="NJP02053.1"/>
    </source>
</evidence>
<dbReference type="Proteomes" id="UP000746535">
    <property type="component" value="Unassembled WGS sequence"/>
</dbReference>
<sequence>MKLPNQYVKPSTYRTAITDSHNGSIQFNTSGVRSETQAATDVSAYVQALSEALDDYLNGPEWRQAAIEKTPCEFRPAGSEATGQQVITMADRSVTFDPRKNWDNQTVVKGDVLAGSIIFTEPTDSALMISYRTTILDHNLMAGFTVGSMHQTGEKMLEDIEYAAAGKIAAMLTKAKSTEVKYETMPTGKPADVADGLIDLLTTYVNQTVGTSLRNFLILLPASMLSTLELAATRAGYGPDAESLLGTGIQPYAGTDQGIFMLPKSFTSLSYRERGNGDIWRVVVTRNGARQGWDLEIMATVDVVANGKVKVKLTADGLQTETVAFPMITRIYFGAPPTVAVTGVSLKTASKDLAVGASYSNTVTITPTNATNQNVTWATSDASVATVSAAGSVKGIKVGKATITCTTVDGGFSASFTVNVTAA</sequence>
<dbReference type="InterPro" id="IPR008964">
    <property type="entry name" value="Invasin/intimin_cell_adhesion"/>
</dbReference>
<dbReference type="SUPFAM" id="SSF49373">
    <property type="entry name" value="Invasin/intimin cell-adhesion fragments"/>
    <property type="match status" value="1"/>
</dbReference>